<evidence type="ECO:0000256" key="1">
    <source>
        <dbReference type="ARBA" id="ARBA00004651"/>
    </source>
</evidence>
<evidence type="ECO:0000256" key="5">
    <source>
        <dbReference type="ARBA" id="ARBA00023136"/>
    </source>
</evidence>
<comment type="subcellular location">
    <subcellularLocation>
        <location evidence="1">Cell membrane</location>
        <topology evidence="1">Multi-pass membrane protein</topology>
    </subcellularLocation>
</comment>
<organism evidence="8 9">
    <name type="scientific">Segetibacter aerophilus</name>
    <dbReference type="NCBI Taxonomy" id="670293"/>
    <lineage>
        <taxon>Bacteria</taxon>
        <taxon>Pseudomonadati</taxon>
        <taxon>Bacteroidota</taxon>
        <taxon>Chitinophagia</taxon>
        <taxon>Chitinophagales</taxon>
        <taxon>Chitinophagaceae</taxon>
        <taxon>Segetibacter</taxon>
    </lineage>
</organism>
<keyword evidence="2" id="KW-1003">Cell membrane</keyword>
<keyword evidence="4 6" id="KW-1133">Transmembrane helix</keyword>
<keyword evidence="9" id="KW-1185">Reference proteome</keyword>
<name>A0A512BI25_9BACT</name>
<dbReference type="GO" id="GO:0004713">
    <property type="term" value="F:protein tyrosine kinase activity"/>
    <property type="evidence" value="ECO:0007669"/>
    <property type="project" value="TreeGrafter"/>
</dbReference>
<evidence type="ECO:0000256" key="4">
    <source>
        <dbReference type="ARBA" id="ARBA00022989"/>
    </source>
</evidence>
<dbReference type="AlphaFoldDB" id="A0A512BI25"/>
<keyword evidence="5 6" id="KW-0472">Membrane</keyword>
<feature type="transmembrane region" description="Helical" evidence="6">
    <location>
        <begin position="318"/>
        <end position="342"/>
    </location>
</feature>
<feature type="domain" description="Polysaccharide chain length determinant N-terminal" evidence="7">
    <location>
        <begin position="20"/>
        <end position="111"/>
    </location>
</feature>
<evidence type="ECO:0000256" key="6">
    <source>
        <dbReference type="SAM" id="Phobius"/>
    </source>
</evidence>
<keyword evidence="3 6" id="KW-0812">Transmembrane</keyword>
<evidence type="ECO:0000259" key="7">
    <source>
        <dbReference type="Pfam" id="PF02706"/>
    </source>
</evidence>
<comment type="caution">
    <text evidence="8">The sequence shown here is derived from an EMBL/GenBank/DDBJ whole genome shotgun (WGS) entry which is preliminary data.</text>
</comment>
<evidence type="ECO:0000313" key="9">
    <source>
        <dbReference type="Proteomes" id="UP000321513"/>
    </source>
</evidence>
<feature type="transmembrane region" description="Helical" evidence="6">
    <location>
        <begin position="29"/>
        <end position="48"/>
    </location>
</feature>
<reference evidence="8 9" key="1">
    <citation type="submission" date="2019-07" db="EMBL/GenBank/DDBJ databases">
        <title>Whole genome shotgun sequence of Segetibacter aerophilus NBRC 106135.</title>
        <authorList>
            <person name="Hosoyama A."/>
            <person name="Uohara A."/>
            <person name="Ohji S."/>
            <person name="Ichikawa N."/>
        </authorList>
    </citation>
    <scope>NUCLEOTIDE SEQUENCE [LARGE SCALE GENOMIC DNA]</scope>
    <source>
        <strain evidence="8 9">NBRC 106135</strain>
    </source>
</reference>
<dbReference type="PANTHER" id="PTHR32309:SF13">
    <property type="entry name" value="FERRIC ENTEROBACTIN TRANSPORT PROTEIN FEPE"/>
    <property type="match status" value="1"/>
</dbReference>
<sequence length="355" mass="40501">MSTAVAKEITLTELFTWTKRLGKHLLSKWWLIALVAIIMGILGVLYAWSTKPVYVAEITFATENNNSSQLGMYAGIASQFGLDLGGGGTSGVFEGESLMELLKSRTMVEKTLLSPFNKTSQELMVEVFLESNSRKWRDKPSTKNMKFETYPQKADRNRDSIMKNVFDRITKKNLQIERRDKKTNFITIQMKDVNELFAKRFVEILVENALQFYSDYKSKKARQNLRIIETQTDSVRRLLFGNISEVNTINDLNVNPLRQVARTGAQRKQIDVQVNATLYGELLKNLELSRLALRKETPLIQIIDAPILPLEKIKPGRLLTGLVFSFIGIFIISVILILRFIVREPVGKQPIQVQV</sequence>
<dbReference type="GO" id="GO:0005886">
    <property type="term" value="C:plasma membrane"/>
    <property type="evidence" value="ECO:0007669"/>
    <property type="project" value="UniProtKB-SubCell"/>
</dbReference>
<evidence type="ECO:0000256" key="3">
    <source>
        <dbReference type="ARBA" id="ARBA00022692"/>
    </source>
</evidence>
<dbReference type="Pfam" id="PF02706">
    <property type="entry name" value="Wzz"/>
    <property type="match status" value="1"/>
</dbReference>
<dbReference type="OrthoDB" id="745212at2"/>
<dbReference type="Proteomes" id="UP000321513">
    <property type="component" value="Unassembled WGS sequence"/>
</dbReference>
<evidence type="ECO:0000256" key="2">
    <source>
        <dbReference type="ARBA" id="ARBA00022475"/>
    </source>
</evidence>
<protein>
    <submittedName>
        <fullName evidence="8">Chain-length determining protein</fullName>
    </submittedName>
</protein>
<dbReference type="InterPro" id="IPR050445">
    <property type="entry name" value="Bact_polysacc_biosynth/exp"/>
</dbReference>
<proteinExistence type="predicted"/>
<dbReference type="PANTHER" id="PTHR32309">
    <property type="entry name" value="TYROSINE-PROTEIN KINASE"/>
    <property type="match status" value="1"/>
</dbReference>
<dbReference type="EMBL" id="BJYT01000025">
    <property type="protein sequence ID" value="GEO11622.1"/>
    <property type="molecule type" value="Genomic_DNA"/>
</dbReference>
<gene>
    <name evidence="8" type="ORF">SAE01_41180</name>
</gene>
<dbReference type="InterPro" id="IPR003856">
    <property type="entry name" value="LPS_length_determ_N"/>
</dbReference>
<evidence type="ECO:0000313" key="8">
    <source>
        <dbReference type="EMBL" id="GEO11622.1"/>
    </source>
</evidence>
<dbReference type="RefSeq" id="WP_147205727.1">
    <property type="nucleotide sequence ID" value="NZ_BJYT01000025.1"/>
</dbReference>
<accession>A0A512BI25</accession>